<evidence type="ECO:0000313" key="2">
    <source>
        <dbReference type="Proteomes" id="UP000701853"/>
    </source>
</evidence>
<organism evidence="1 2">
    <name type="scientific">Gossypium anomalum</name>
    <dbReference type="NCBI Taxonomy" id="47600"/>
    <lineage>
        <taxon>Eukaryota</taxon>
        <taxon>Viridiplantae</taxon>
        <taxon>Streptophyta</taxon>
        <taxon>Embryophyta</taxon>
        <taxon>Tracheophyta</taxon>
        <taxon>Spermatophyta</taxon>
        <taxon>Magnoliopsida</taxon>
        <taxon>eudicotyledons</taxon>
        <taxon>Gunneridae</taxon>
        <taxon>Pentapetalae</taxon>
        <taxon>rosids</taxon>
        <taxon>malvids</taxon>
        <taxon>Malvales</taxon>
        <taxon>Malvaceae</taxon>
        <taxon>Malvoideae</taxon>
        <taxon>Gossypium</taxon>
    </lineage>
</organism>
<dbReference type="EMBL" id="JAHUZN010000010">
    <property type="protein sequence ID" value="KAG8481770.1"/>
    <property type="molecule type" value="Genomic_DNA"/>
</dbReference>
<evidence type="ECO:0000313" key="1">
    <source>
        <dbReference type="EMBL" id="KAG8481770.1"/>
    </source>
</evidence>
<accession>A0A8J5YL40</accession>
<dbReference type="OrthoDB" id="993437at2759"/>
<gene>
    <name evidence="1" type="ORF">CXB51_027236</name>
</gene>
<dbReference type="Proteomes" id="UP000701853">
    <property type="component" value="Chromosome 10"/>
</dbReference>
<proteinExistence type="predicted"/>
<dbReference type="AlphaFoldDB" id="A0A8J5YL40"/>
<name>A0A8J5YL40_9ROSI</name>
<keyword evidence="2" id="KW-1185">Reference proteome</keyword>
<comment type="caution">
    <text evidence="1">The sequence shown here is derived from an EMBL/GenBank/DDBJ whole genome shotgun (WGS) entry which is preliminary data.</text>
</comment>
<protein>
    <submittedName>
        <fullName evidence="1">Uncharacterized protein</fullName>
    </submittedName>
</protein>
<sequence length="167" mass="19439">MIPVPGNQDIAFDPTKSLNYKVVCLDIWDEPDSSYRTKQIEIDSYQTPWRFSDKSFIAQIHTEFDGGVFCNGAIHWLNVWGNTSPYFNVDDGDLPMPDEWENHLGRYCRYFGEYIDLQQLDLLFMRLRVIHGFKNICDFDADEKGSPNSTLLTYSWPAHFIQTLSPL</sequence>
<reference evidence="1 2" key="1">
    <citation type="journal article" date="2021" name="bioRxiv">
        <title>The Gossypium anomalum genome as a resource for cotton improvement and evolutionary analysis of hybrid incompatibility.</title>
        <authorList>
            <person name="Grover C.E."/>
            <person name="Yuan D."/>
            <person name="Arick M.A."/>
            <person name="Miller E.R."/>
            <person name="Hu G."/>
            <person name="Peterson D.G."/>
            <person name="Wendel J.F."/>
            <person name="Udall J.A."/>
        </authorList>
    </citation>
    <scope>NUCLEOTIDE SEQUENCE [LARGE SCALE GENOMIC DNA]</scope>
    <source>
        <strain evidence="1">JFW-Udall</strain>
        <tissue evidence="1">Leaf</tissue>
    </source>
</reference>